<dbReference type="CDD" id="cd10802">
    <property type="entry name" value="YdjC_TTHB029_like"/>
    <property type="match status" value="1"/>
</dbReference>
<evidence type="ECO:0000256" key="1">
    <source>
        <dbReference type="ARBA" id="ARBA00001946"/>
    </source>
</evidence>
<accession>A0A1T5EV21</accession>
<reference evidence="9" key="1">
    <citation type="submission" date="2017-02" db="EMBL/GenBank/DDBJ databases">
        <authorList>
            <person name="Varghese N."/>
            <person name="Submissions S."/>
        </authorList>
    </citation>
    <scope>NUCLEOTIDE SEQUENCE [LARGE SCALE GENOMIC DNA]</scope>
    <source>
        <strain evidence="9">DSM 24967</strain>
    </source>
</reference>
<feature type="domain" description="Beta-lactamase-related" evidence="7">
    <location>
        <begin position="324"/>
        <end position="596"/>
    </location>
</feature>
<dbReference type="PANTHER" id="PTHR43283">
    <property type="entry name" value="BETA-LACTAMASE-RELATED"/>
    <property type="match status" value="1"/>
</dbReference>
<evidence type="ECO:0000256" key="2">
    <source>
        <dbReference type="ARBA" id="ARBA00022723"/>
    </source>
</evidence>
<feature type="chain" id="PRO_5012459501" evidence="6">
    <location>
        <begin position="27"/>
        <end position="613"/>
    </location>
</feature>
<evidence type="ECO:0000256" key="3">
    <source>
        <dbReference type="ARBA" id="ARBA00022801"/>
    </source>
</evidence>
<dbReference type="EMBL" id="FUYQ01000031">
    <property type="protein sequence ID" value="SKB87659.1"/>
    <property type="molecule type" value="Genomic_DNA"/>
</dbReference>
<dbReference type="Proteomes" id="UP000190852">
    <property type="component" value="Unassembled WGS sequence"/>
</dbReference>
<sequence length="613" mass="68707">MKTNHFKKAICTLMVCAACVSLPAQTLHPRLIVRADDMGSFQSSNLACMEGYKNGIQTSIEVMAVAPWFPEAAKLLKENPGIDVGLHLTITSEWDNIKWRPLTHCPSLTDSNGYFLPMMFPNPNYPGLSIKESKWTLAEIEQEFRAQIELALKNIPHISHLSGHMLSNAFDPEVQKLTERLAAEYNLPINLTDTGYGSKVEYVRYDGPSQTSAEKEESFIRMLHKLEAGKSYLFVDHPALDDAEMKAVHHIGYEQVAADRQGVTNLFTSDKVKQAIRDKGIQLISYNELTKALPRSTPEAEKVNPKGITNYLKAVKESGQDLHSVMVLRHGKVVAEHWLGDNAANKNHILNSVSKTFTATAIGFAVAENRIKVTDKVISFFPDDLPAEISPNLAEMEIRHLLTMSCGHDTDPTSDIRKENQSWERKFLATPVEHKPGTKFVYNSVGTYMLSAIIQKVTGQKVLDYLYPRLFRPLGITGAEWQSSPTNINAGGWGLYIKTEDMAKMGQFLLQKGKWNGKQLLPESWFDEATKSHIAQPPVWFPANGKVKESDWTQGYGYQVWRCRNNAFRADGANGQFIIVIPEKDAVIVTTANIGDMQAEINLIWKHLLPALR</sequence>
<protein>
    <submittedName>
        <fullName evidence="8">CubicO group peptidase, beta-lactamase class C family</fullName>
    </submittedName>
</protein>
<dbReference type="SUPFAM" id="SSF88713">
    <property type="entry name" value="Glycoside hydrolase/deacetylase"/>
    <property type="match status" value="1"/>
</dbReference>
<feature type="signal peptide" evidence="6">
    <location>
        <begin position="1"/>
        <end position="26"/>
    </location>
</feature>
<gene>
    <name evidence="8" type="ORF">SAMN05660349_03147</name>
</gene>
<evidence type="ECO:0000256" key="5">
    <source>
        <dbReference type="ARBA" id="ARBA00023277"/>
    </source>
</evidence>
<evidence type="ECO:0000313" key="8">
    <source>
        <dbReference type="EMBL" id="SKB87659.1"/>
    </source>
</evidence>
<dbReference type="Pfam" id="PF00144">
    <property type="entry name" value="Beta-lactamase"/>
    <property type="match status" value="1"/>
</dbReference>
<dbReference type="InterPro" id="IPR001466">
    <property type="entry name" value="Beta-lactam-related"/>
</dbReference>
<evidence type="ECO:0000313" key="9">
    <source>
        <dbReference type="Proteomes" id="UP000190852"/>
    </source>
</evidence>
<evidence type="ECO:0000256" key="6">
    <source>
        <dbReference type="SAM" id="SignalP"/>
    </source>
</evidence>
<keyword evidence="3" id="KW-0378">Hydrolase</keyword>
<dbReference type="InterPro" id="IPR012338">
    <property type="entry name" value="Beta-lactam/transpept-like"/>
</dbReference>
<dbReference type="GO" id="GO:0005975">
    <property type="term" value="P:carbohydrate metabolic process"/>
    <property type="evidence" value="ECO:0007669"/>
    <property type="project" value="InterPro"/>
</dbReference>
<dbReference type="PANTHER" id="PTHR43283:SF7">
    <property type="entry name" value="BETA-LACTAMASE-RELATED DOMAIN-CONTAINING PROTEIN"/>
    <property type="match status" value="1"/>
</dbReference>
<dbReference type="AlphaFoldDB" id="A0A1T5EV21"/>
<dbReference type="InterPro" id="IPR050789">
    <property type="entry name" value="Diverse_Enzym_Activities"/>
</dbReference>
<comment type="cofactor">
    <cofactor evidence="1">
        <name>Mg(2+)</name>
        <dbReference type="ChEBI" id="CHEBI:18420"/>
    </cofactor>
</comment>
<dbReference type="InterPro" id="IPR006879">
    <property type="entry name" value="YdjC-like"/>
</dbReference>
<name>A0A1T5EV21_9BACT</name>
<dbReference type="Gene3D" id="3.40.710.10">
    <property type="entry name" value="DD-peptidase/beta-lactamase superfamily"/>
    <property type="match status" value="1"/>
</dbReference>
<dbReference type="Gene3D" id="3.20.20.370">
    <property type="entry name" value="Glycoside hydrolase/deacetylase"/>
    <property type="match status" value="1"/>
</dbReference>
<dbReference type="InterPro" id="IPR011330">
    <property type="entry name" value="Glyco_hydro/deAcase_b/a-brl"/>
</dbReference>
<proteinExistence type="predicted"/>
<dbReference type="GO" id="GO:0046872">
    <property type="term" value="F:metal ion binding"/>
    <property type="evidence" value="ECO:0007669"/>
    <property type="project" value="UniProtKB-KW"/>
</dbReference>
<evidence type="ECO:0000256" key="4">
    <source>
        <dbReference type="ARBA" id="ARBA00022842"/>
    </source>
</evidence>
<dbReference type="Pfam" id="PF04794">
    <property type="entry name" value="YdjC"/>
    <property type="match status" value="1"/>
</dbReference>
<keyword evidence="4" id="KW-0460">Magnesium</keyword>
<dbReference type="SUPFAM" id="SSF56601">
    <property type="entry name" value="beta-lactamase/transpeptidase-like"/>
    <property type="match status" value="1"/>
</dbReference>
<keyword evidence="5" id="KW-0119">Carbohydrate metabolism</keyword>
<organism evidence="8 9">
    <name type="scientific">Parabacteroides chartae</name>
    <dbReference type="NCBI Taxonomy" id="1037355"/>
    <lineage>
        <taxon>Bacteria</taxon>
        <taxon>Pseudomonadati</taxon>
        <taxon>Bacteroidota</taxon>
        <taxon>Bacteroidia</taxon>
        <taxon>Bacteroidales</taxon>
        <taxon>Tannerellaceae</taxon>
        <taxon>Parabacteroides</taxon>
    </lineage>
</organism>
<evidence type="ECO:0000259" key="7">
    <source>
        <dbReference type="Pfam" id="PF00144"/>
    </source>
</evidence>
<dbReference type="RefSeq" id="WP_079684524.1">
    <property type="nucleotide sequence ID" value="NZ_FUYQ01000031.1"/>
</dbReference>
<keyword evidence="2" id="KW-0479">Metal-binding</keyword>
<dbReference type="GO" id="GO:0016787">
    <property type="term" value="F:hydrolase activity"/>
    <property type="evidence" value="ECO:0007669"/>
    <property type="project" value="UniProtKB-KW"/>
</dbReference>
<keyword evidence="6" id="KW-0732">Signal</keyword>
<keyword evidence="9" id="KW-1185">Reference proteome</keyword>